<proteinExistence type="predicted"/>
<evidence type="ECO:0000256" key="1">
    <source>
        <dbReference type="ARBA" id="ARBA00023180"/>
    </source>
</evidence>
<accession>A0A0A9YW05</accession>
<keyword evidence="1" id="KW-0325">Glycoprotein</keyword>
<sequence length="131" mass="14728">RTRVFQIGLGPVNRIAMSSLDLFTQLWNGLTLSSPVVMTTYGPVEGTVDQSRSGVSYYHFKGIPYAKPPLGDLRFQAPQPPEKWRDVKRTKMHHVFCIQLMTVMLPTMRSLVPPTGSEDCLYLSVATRSDL</sequence>
<feature type="domain" description="Carboxylesterase type B" evidence="2">
    <location>
        <begin position="34"/>
        <end position="127"/>
    </location>
</feature>
<name>A0A0A9YW05_LYGHE</name>
<evidence type="ECO:0000313" key="3">
    <source>
        <dbReference type="EMBL" id="JAG37177.1"/>
    </source>
</evidence>
<dbReference type="InterPro" id="IPR050309">
    <property type="entry name" value="Type-B_Carboxylest/Lipase"/>
</dbReference>
<dbReference type="PANTHER" id="PTHR11559">
    <property type="entry name" value="CARBOXYLESTERASE"/>
    <property type="match status" value="1"/>
</dbReference>
<feature type="non-terminal residue" evidence="3">
    <location>
        <position position="1"/>
    </location>
</feature>
<gene>
    <name evidence="3" type="primary">pnbA</name>
    <name evidence="3" type="ORF">CM83_105216</name>
</gene>
<reference evidence="3" key="2">
    <citation type="submission" date="2014-07" db="EMBL/GenBank/DDBJ databases">
        <authorList>
            <person name="Hull J."/>
        </authorList>
    </citation>
    <scope>NUCLEOTIDE SEQUENCE</scope>
</reference>
<organism evidence="3">
    <name type="scientific">Lygus hesperus</name>
    <name type="common">Western plant bug</name>
    <dbReference type="NCBI Taxonomy" id="30085"/>
    <lineage>
        <taxon>Eukaryota</taxon>
        <taxon>Metazoa</taxon>
        <taxon>Ecdysozoa</taxon>
        <taxon>Arthropoda</taxon>
        <taxon>Hexapoda</taxon>
        <taxon>Insecta</taxon>
        <taxon>Pterygota</taxon>
        <taxon>Neoptera</taxon>
        <taxon>Paraneoptera</taxon>
        <taxon>Hemiptera</taxon>
        <taxon>Heteroptera</taxon>
        <taxon>Panheteroptera</taxon>
        <taxon>Cimicomorpha</taxon>
        <taxon>Miridae</taxon>
        <taxon>Mirini</taxon>
        <taxon>Lygus</taxon>
    </lineage>
</organism>
<dbReference type="InterPro" id="IPR002018">
    <property type="entry name" value="CarbesteraseB"/>
</dbReference>
<dbReference type="EMBL" id="GBHO01006427">
    <property type="protein sequence ID" value="JAG37177.1"/>
    <property type="molecule type" value="Transcribed_RNA"/>
</dbReference>
<dbReference type="SUPFAM" id="SSF53474">
    <property type="entry name" value="alpha/beta-Hydrolases"/>
    <property type="match status" value="1"/>
</dbReference>
<dbReference type="InterPro" id="IPR029058">
    <property type="entry name" value="AB_hydrolase_fold"/>
</dbReference>
<dbReference type="Pfam" id="PF00135">
    <property type="entry name" value="COesterase"/>
    <property type="match status" value="1"/>
</dbReference>
<evidence type="ECO:0000259" key="2">
    <source>
        <dbReference type="Pfam" id="PF00135"/>
    </source>
</evidence>
<reference evidence="3" key="1">
    <citation type="journal article" date="2014" name="PLoS ONE">
        <title>Transcriptome-Based Identification of ABC Transporters in the Western Tarnished Plant Bug Lygus hesperus.</title>
        <authorList>
            <person name="Hull J.J."/>
            <person name="Chaney K."/>
            <person name="Geib S.M."/>
            <person name="Fabrick J.A."/>
            <person name="Brent C.S."/>
            <person name="Walsh D."/>
            <person name="Lavine L.C."/>
        </authorList>
    </citation>
    <scope>NUCLEOTIDE SEQUENCE</scope>
</reference>
<dbReference type="AlphaFoldDB" id="A0A0A9YW05"/>
<protein>
    <submittedName>
        <fullName evidence="3">Para-nitrobenzyl esterase</fullName>
    </submittedName>
</protein>
<dbReference type="Gene3D" id="3.40.50.1820">
    <property type="entry name" value="alpha/beta hydrolase"/>
    <property type="match status" value="1"/>
</dbReference>